<protein>
    <submittedName>
        <fullName evidence="15">Ferric reductase-like transmembrane domain-containing protein</fullName>
    </submittedName>
</protein>
<feature type="transmembrane region" description="Helical" evidence="13">
    <location>
        <begin position="84"/>
        <end position="103"/>
    </location>
</feature>
<dbReference type="Gene3D" id="2.40.30.10">
    <property type="entry name" value="Translation factors"/>
    <property type="match status" value="1"/>
</dbReference>
<proteinExistence type="predicted"/>
<evidence type="ECO:0000256" key="10">
    <source>
        <dbReference type="ARBA" id="ARBA00023004"/>
    </source>
</evidence>
<comment type="subcellular location">
    <subcellularLocation>
        <location evidence="2">Membrane</location>
        <topology evidence="2">Multi-pass membrane protein</topology>
    </subcellularLocation>
</comment>
<dbReference type="Proteomes" id="UP001597417">
    <property type="component" value="Unassembled WGS sequence"/>
</dbReference>
<feature type="transmembrane region" description="Helical" evidence="13">
    <location>
        <begin position="42"/>
        <end position="63"/>
    </location>
</feature>
<name>A0ABW5G3H9_9PSEU</name>
<dbReference type="EMBL" id="JBHUKR010000020">
    <property type="protein sequence ID" value="MFD2420607.1"/>
    <property type="molecule type" value="Genomic_DNA"/>
</dbReference>
<evidence type="ECO:0000256" key="9">
    <source>
        <dbReference type="ARBA" id="ARBA00023002"/>
    </source>
</evidence>
<evidence type="ECO:0000256" key="4">
    <source>
        <dbReference type="ARBA" id="ARBA00022692"/>
    </source>
</evidence>
<accession>A0ABW5G3H9</accession>
<evidence type="ECO:0000256" key="1">
    <source>
        <dbReference type="ARBA" id="ARBA00001974"/>
    </source>
</evidence>
<feature type="transmembrane region" description="Helical" evidence="13">
    <location>
        <begin position="186"/>
        <end position="206"/>
    </location>
</feature>
<dbReference type="CDD" id="cd06198">
    <property type="entry name" value="FNR_like_3"/>
    <property type="match status" value="1"/>
</dbReference>
<dbReference type="InterPro" id="IPR050415">
    <property type="entry name" value="MRET"/>
</dbReference>
<dbReference type="Pfam" id="PF01794">
    <property type="entry name" value="Ferric_reduct"/>
    <property type="match status" value="1"/>
</dbReference>
<dbReference type="SUPFAM" id="SSF52343">
    <property type="entry name" value="Ferredoxin reductase-like, C-terminal NADP-linked domain"/>
    <property type="match status" value="1"/>
</dbReference>
<keyword evidence="10" id="KW-0408">Iron</keyword>
<keyword evidence="5" id="KW-0001">2Fe-2S</keyword>
<evidence type="ECO:0000256" key="8">
    <source>
        <dbReference type="ARBA" id="ARBA00022989"/>
    </source>
</evidence>
<evidence type="ECO:0000259" key="14">
    <source>
        <dbReference type="PROSITE" id="PS51384"/>
    </source>
</evidence>
<evidence type="ECO:0000256" key="3">
    <source>
        <dbReference type="ARBA" id="ARBA00022630"/>
    </source>
</evidence>
<evidence type="ECO:0000313" key="15">
    <source>
        <dbReference type="EMBL" id="MFD2420607.1"/>
    </source>
</evidence>
<dbReference type="PRINTS" id="PR00410">
    <property type="entry name" value="PHEHYDRXLASE"/>
</dbReference>
<evidence type="ECO:0000256" key="12">
    <source>
        <dbReference type="ARBA" id="ARBA00023136"/>
    </source>
</evidence>
<dbReference type="PANTHER" id="PTHR47354">
    <property type="entry name" value="NADH OXIDOREDUCTASE HCR"/>
    <property type="match status" value="1"/>
</dbReference>
<evidence type="ECO:0000256" key="5">
    <source>
        <dbReference type="ARBA" id="ARBA00022714"/>
    </source>
</evidence>
<keyword evidence="8 13" id="KW-1133">Transmembrane helix</keyword>
<keyword evidence="3" id="KW-0285">Flavoprotein</keyword>
<evidence type="ECO:0000256" key="7">
    <source>
        <dbReference type="ARBA" id="ARBA00022827"/>
    </source>
</evidence>
<feature type="transmembrane region" description="Helical" evidence="13">
    <location>
        <begin position="153"/>
        <end position="174"/>
    </location>
</feature>
<keyword evidence="9" id="KW-0560">Oxidoreductase</keyword>
<dbReference type="InterPro" id="IPR017938">
    <property type="entry name" value="Riboflavin_synthase-like_b-brl"/>
</dbReference>
<dbReference type="RefSeq" id="WP_378268749.1">
    <property type="nucleotide sequence ID" value="NZ_JBHUKR010000020.1"/>
</dbReference>
<feature type="transmembrane region" description="Helical" evidence="13">
    <location>
        <begin position="123"/>
        <end position="141"/>
    </location>
</feature>
<dbReference type="InterPro" id="IPR001433">
    <property type="entry name" value="OxRdtase_FAD/NAD-bd"/>
</dbReference>
<keyword evidence="7" id="KW-0274">FAD</keyword>
<organism evidence="15 16">
    <name type="scientific">Amycolatopsis pigmentata</name>
    <dbReference type="NCBI Taxonomy" id="450801"/>
    <lineage>
        <taxon>Bacteria</taxon>
        <taxon>Bacillati</taxon>
        <taxon>Actinomycetota</taxon>
        <taxon>Actinomycetes</taxon>
        <taxon>Pseudonocardiales</taxon>
        <taxon>Pseudonocardiaceae</taxon>
        <taxon>Amycolatopsis</taxon>
    </lineage>
</organism>
<dbReference type="Pfam" id="PF00175">
    <property type="entry name" value="NAD_binding_1"/>
    <property type="match status" value="1"/>
</dbReference>
<evidence type="ECO:0000256" key="2">
    <source>
        <dbReference type="ARBA" id="ARBA00004141"/>
    </source>
</evidence>
<dbReference type="InterPro" id="IPR017927">
    <property type="entry name" value="FAD-bd_FR_type"/>
</dbReference>
<gene>
    <name evidence="15" type="ORF">ACFSXZ_30195</name>
</gene>
<dbReference type="InterPro" id="IPR013130">
    <property type="entry name" value="Fe3_Rdtase_TM_dom"/>
</dbReference>
<keyword evidence="16" id="KW-1185">Reference proteome</keyword>
<evidence type="ECO:0000256" key="6">
    <source>
        <dbReference type="ARBA" id="ARBA00022723"/>
    </source>
</evidence>
<keyword evidence="12 13" id="KW-0472">Membrane</keyword>
<dbReference type="InterPro" id="IPR039261">
    <property type="entry name" value="FNR_nucleotide-bd"/>
</dbReference>
<reference evidence="16" key="1">
    <citation type="journal article" date="2019" name="Int. J. Syst. Evol. Microbiol.">
        <title>The Global Catalogue of Microorganisms (GCM) 10K type strain sequencing project: providing services to taxonomists for standard genome sequencing and annotation.</title>
        <authorList>
            <consortium name="The Broad Institute Genomics Platform"/>
            <consortium name="The Broad Institute Genome Sequencing Center for Infectious Disease"/>
            <person name="Wu L."/>
            <person name="Ma J."/>
        </authorList>
    </citation>
    <scope>NUCLEOTIDE SEQUENCE [LARGE SCALE GENOMIC DNA]</scope>
    <source>
        <strain evidence="16">CGMCC 4.7645</strain>
    </source>
</reference>
<keyword evidence="11" id="KW-0411">Iron-sulfur</keyword>
<dbReference type="SUPFAM" id="SSF63380">
    <property type="entry name" value="Riboflavin synthase domain-like"/>
    <property type="match status" value="1"/>
</dbReference>
<keyword evidence="6" id="KW-0479">Metal-binding</keyword>
<comment type="caution">
    <text evidence="15">The sequence shown here is derived from an EMBL/GenBank/DDBJ whole genome shotgun (WGS) entry which is preliminary data.</text>
</comment>
<evidence type="ECO:0000256" key="13">
    <source>
        <dbReference type="SAM" id="Phobius"/>
    </source>
</evidence>
<dbReference type="PANTHER" id="PTHR47354:SF8">
    <property type="entry name" value="1,2-PHENYLACETYL-COA EPOXIDASE, SUBUNIT E"/>
    <property type="match status" value="1"/>
</dbReference>
<dbReference type="Gene3D" id="3.40.50.80">
    <property type="entry name" value="Nucleotide-binding domain of ferredoxin-NADP reductase (FNR) module"/>
    <property type="match status" value="1"/>
</dbReference>
<comment type="cofactor">
    <cofactor evidence="1">
        <name>FAD</name>
        <dbReference type="ChEBI" id="CHEBI:57692"/>
    </cofactor>
</comment>
<keyword evidence="4 13" id="KW-0812">Transmembrane</keyword>
<evidence type="ECO:0000256" key="11">
    <source>
        <dbReference type="ARBA" id="ARBA00023014"/>
    </source>
</evidence>
<feature type="domain" description="FAD-binding FR-type" evidence="14">
    <location>
        <begin position="211"/>
        <end position="311"/>
    </location>
</feature>
<dbReference type="PROSITE" id="PS51384">
    <property type="entry name" value="FAD_FR"/>
    <property type="match status" value="1"/>
</dbReference>
<sequence length="444" mass="48706">MKPTWWLFGLLALNGAWATDVFVLGGGFSGFDAPGGLLLGLGRLLGLYGALALVLQLVLVARLPWLESRLGMDQLTAWHRWSGFWVLWLVLAHVVFITLGYAAQDGTPALNELGTLVFTMGDTLKAAIAVVVLIGVGITSARAARRRMRYEKWHFVHVHAYMAVVLAFFHQVSIGRDFTGSPVARAYWWTLYGAALAAILVTRIGLPVIRNLRHRLRVVAVVEESPDVATIWIGGRHLDKLPARAGQFFLWRFLTRRRWMEAHPYSLSAMPDGKYLRITVKALGDGSAWLRNVQPGTRVLAEGPYGAFTGRKRTLRHVLLVAGGVGVTPIRALLEEFARDRSGSDTVVIYRASTKEDAVLAEEMSQLAQWCGARLHVVLGPSSAIGRHGPMMGPRHIASLVPDVRRRDVYVCGPPGMTDAVTSALSQLGVPATQLHAERFAFAA</sequence>
<evidence type="ECO:0000313" key="16">
    <source>
        <dbReference type="Proteomes" id="UP001597417"/>
    </source>
</evidence>